<keyword evidence="7" id="KW-1185">Reference proteome</keyword>
<dbReference type="InParanoid" id="A0A2R5GN35"/>
<organism evidence="6 7">
    <name type="scientific">Hondaea fermentalgiana</name>
    <dbReference type="NCBI Taxonomy" id="2315210"/>
    <lineage>
        <taxon>Eukaryota</taxon>
        <taxon>Sar</taxon>
        <taxon>Stramenopiles</taxon>
        <taxon>Bigyra</taxon>
        <taxon>Labyrinthulomycetes</taxon>
        <taxon>Thraustochytrida</taxon>
        <taxon>Thraustochytriidae</taxon>
        <taxon>Hondaea</taxon>
    </lineage>
</organism>
<proteinExistence type="inferred from homology"/>
<dbReference type="GO" id="GO:0006355">
    <property type="term" value="P:regulation of DNA-templated transcription"/>
    <property type="evidence" value="ECO:0007669"/>
    <property type="project" value="TreeGrafter"/>
</dbReference>
<dbReference type="GO" id="GO:0005634">
    <property type="term" value="C:nucleus"/>
    <property type="evidence" value="ECO:0007669"/>
    <property type="project" value="UniProtKB-SubCell"/>
</dbReference>
<dbReference type="SMART" id="SM01114">
    <property type="entry name" value="CXC"/>
    <property type="match status" value="2"/>
</dbReference>
<protein>
    <submittedName>
        <fullName evidence="6">Protein tesmin/TSO1-like CXC 8</fullName>
    </submittedName>
</protein>
<feature type="compositionally biased region" description="Basic and acidic residues" evidence="4">
    <location>
        <begin position="171"/>
        <end position="183"/>
    </location>
</feature>
<evidence type="ECO:0000313" key="6">
    <source>
        <dbReference type="EMBL" id="GBG31709.1"/>
    </source>
</evidence>
<dbReference type="AlphaFoldDB" id="A0A2R5GN35"/>
<feature type="compositionally biased region" description="Basic and acidic residues" evidence="4">
    <location>
        <begin position="193"/>
        <end position="212"/>
    </location>
</feature>
<feature type="region of interest" description="Disordered" evidence="4">
    <location>
        <begin position="165"/>
        <end position="320"/>
    </location>
</feature>
<comment type="similarity">
    <text evidence="2">Belongs to the lin-54 family.</text>
</comment>
<feature type="compositionally biased region" description="Basic residues" evidence="4">
    <location>
        <begin position="301"/>
        <end position="312"/>
    </location>
</feature>
<dbReference type="EMBL" id="BEYU01000104">
    <property type="protein sequence ID" value="GBG31709.1"/>
    <property type="molecule type" value="Genomic_DNA"/>
</dbReference>
<feature type="domain" description="CRC" evidence="5">
    <location>
        <begin position="324"/>
        <end position="430"/>
    </location>
</feature>
<dbReference type="PANTHER" id="PTHR12446">
    <property type="entry name" value="TESMIN/TSO1-RELATED"/>
    <property type="match status" value="1"/>
</dbReference>
<evidence type="ECO:0000313" key="7">
    <source>
        <dbReference type="Proteomes" id="UP000241890"/>
    </source>
</evidence>
<keyword evidence="3" id="KW-0539">Nucleus</keyword>
<evidence type="ECO:0000256" key="1">
    <source>
        <dbReference type="ARBA" id="ARBA00004123"/>
    </source>
</evidence>
<comment type="subcellular location">
    <subcellularLocation>
        <location evidence="1">Nucleus</location>
    </subcellularLocation>
</comment>
<dbReference type="InterPro" id="IPR028307">
    <property type="entry name" value="Lin-54_fam"/>
</dbReference>
<dbReference type="PANTHER" id="PTHR12446:SF34">
    <property type="entry name" value="PROTEIN LIN-54 HOMOLOG"/>
    <property type="match status" value="1"/>
</dbReference>
<dbReference type="Proteomes" id="UP000241890">
    <property type="component" value="Unassembled WGS sequence"/>
</dbReference>
<gene>
    <name evidence="6" type="ORF">FCC1311_079342</name>
</gene>
<comment type="caution">
    <text evidence="6">The sequence shown here is derived from an EMBL/GenBank/DDBJ whole genome shotgun (WGS) entry which is preliminary data.</text>
</comment>
<evidence type="ECO:0000259" key="5">
    <source>
        <dbReference type="PROSITE" id="PS51634"/>
    </source>
</evidence>
<dbReference type="OrthoDB" id="6283463at2759"/>
<feature type="compositionally biased region" description="Acidic residues" evidence="4">
    <location>
        <begin position="253"/>
        <end position="283"/>
    </location>
</feature>
<sequence length="432" mass="47595">MALWKSLQDPSVPVDAKLIIQRKRNQERFVKSLSEGGEPGALNRAEAVRLELDIFLDADSVDEYNLSCQVMQEHIANLYIDHLVGTKSFSTPHRPSSPKSDALRNLEDVLDKKLPASDSSPAFVHDLPLFPLDSPQTLALPALPGSPIASMSSTVSHLSEPLDHIVATDGDNNHGDDDKDAARYDLFSTPPRRPSESNKGKDQGSQARERPTRIGIPLVNPQALANGRDSPGGAAIGRQVAVGDVNDDNIKYDEDDECDDDDDEDFDEADLSESVDCDDDESDFALPPPPPPPSTSVTKSRSPKPRMKRSKREGKGSATTQKRRRGVCHCKNTHCLKMYCICFAKGAMCTPGICTCIGCQNDAEHADKRKEEMDKRLALDAHAFVPKQERKSGICKCKQSRCLKMYCECFAANRRCTQDCRCKGCENQDAHL</sequence>
<dbReference type="InterPro" id="IPR033467">
    <property type="entry name" value="Tesmin/TSO1-like_CXC"/>
</dbReference>
<evidence type="ECO:0000256" key="2">
    <source>
        <dbReference type="ARBA" id="ARBA00007267"/>
    </source>
</evidence>
<accession>A0A2R5GN35</accession>
<dbReference type="InterPro" id="IPR005172">
    <property type="entry name" value="CRC"/>
</dbReference>
<name>A0A2R5GN35_9STRA</name>
<evidence type="ECO:0000256" key="3">
    <source>
        <dbReference type="ARBA" id="ARBA00023242"/>
    </source>
</evidence>
<reference evidence="6 7" key="1">
    <citation type="submission" date="2017-12" db="EMBL/GenBank/DDBJ databases">
        <title>Sequencing, de novo assembly and annotation of complete genome of a new Thraustochytrid species, strain FCC1311.</title>
        <authorList>
            <person name="Sedici K."/>
            <person name="Godart F."/>
            <person name="Aiese Cigliano R."/>
            <person name="Sanseverino W."/>
            <person name="Barakat M."/>
            <person name="Ortet P."/>
            <person name="Marechal E."/>
            <person name="Cagnac O."/>
            <person name="Amato A."/>
        </authorList>
    </citation>
    <scope>NUCLEOTIDE SEQUENCE [LARGE SCALE GENOMIC DNA]</scope>
</reference>
<dbReference type="PROSITE" id="PS51634">
    <property type="entry name" value="CRC"/>
    <property type="match status" value="1"/>
</dbReference>
<evidence type="ECO:0000256" key="4">
    <source>
        <dbReference type="SAM" id="MobiDB-lite"/>
    </source>
</evidence>
<dbReference type="Pfam" id="PF03638">
    <property type="entry name" value="TCR"/>
    <property type="match status" value="2"/>
</dbReference>